<dbReference type="Proteomes" id="UP000032946">
    <property type="component" value="Chromosome"/>
</dbReference>
<organism evidence="6 7">
    <name type="scientific">Limnospira indica PCC 8005</name>
    <dbReference type="NCBI Taxonomy" id="376219"/>
    <lineage>
        <taxon>Bacteria</taxon>
        <taxon>Bacillati</taxon>
        <taxon>Cyanobacteriota</taxon>
        <taxon>Cyanophyceae</taxon>
        <taxon>Oscillatoriophycideae</taxon>
        <taxon>Oscillatoriales</taxon>
        <taxon>Sirenicapillariaceae</taxon>
        <taxon>Limnospira</taxon>
    </lineage>
</organism>
<keyword evidence="3" id="KW-0694">RNA-binding</keyword>
<feature type="domain" description="RNA-binding S4" evidence="5">
    <location>
        <begin position="3"/>
        <end position="64"/>
    </location>
</feature>
<dbReference type="CDD" id="cd02870">
    <property type="entry name" value="PseudoU_synth_RsuA_like"/>
    <property type="match status" value="1"/>
</dbReference>
<dbReference type="PROSITE" id="PS50889">
    <property type="entry name" value="S4"/>
    <property type="match status" value="1"/>
</dbReference>
<dbReference type="SMART" id="SM00363">
    <property type="entry name" value="S4"/>
    <property type="match status" value="1"/>
</dbReference>
<dbReference type="InterPro" id="IPR020103">
    <property type="entry name" value="PsdUridine_synth_cat_dom_sf"/>
</dbReference>
<evidence type="ECO:0000256" key="1">
    <source>
        <dbReference type="ARBA" id="ARBA00008348"/>
    </source>
</evidence>
<dbReference type="RefSeq" id="WP_008056007.1">
    <property type="nucleotide sequence ID" value="NZ_FO818640.1"/>
</dbReference>
<evidence type="ECO:0000313" key="7">
    <source>
        <dbReference type="Proteomes" id="UP000032946"/>
    </source>
</evidence>
<dbReference type="InterPro" id="IPR042092">
    <property type="entry name" value="PsdUridine_s_RsuA/RluB/E/F_cat"/>
</dbReference>
<dbReference type="Pfam" id="PF00849">
    <property type="entry name" value="PseudoU_synth_2"/>
    <property type="match status" value="1"/>
</dbReference>
<dbReference type="InterPro" id="IPR002942">
    <property type="entry name" value="S4_RNA-bd"/>
</dbReference>
<name>A0A9P1KL09_9CYAN</name>
<dbReference type="FunFam" id="3.10.290.10:FF:000003">
    <property type="entry name" value="Pseudouridine synthase"/>
    <property type="match status" value="1"/>
</dbReference>
<dbReference type="GO" id="GO:0120159">
    <property type="term" value="F:rRNA pseudouridine synthase activity"/>
    <property type="evidence" value="ECO:0007669"/>
    <property type="project" value="UniProtKB-ARBA"/>
</dbReference>
<evidence type="ECO:0000313" key="6">
    <source>
        <dbReference type="EMBL" id="CDM98286.1"/>
    </source>
</evidence>
<dbReference type="InterPro" id="IPR006145">
    <property type="entry name" value="PsdUridine_synth_RsuA/RluA"/>
</dbReference>
<dbReference type="PANTHER" id="PTHR47683:SF2">
    <property type="entry name" value="RNA-BINDING S4 DOMAIN-CONTAINING PROTEIN"/>
    <property type="match status" value="1"/>
</dbReference>
<dbReference type="EMBL" id="FO818640">
    <property type="protein sequence ID" value="CDM98286.1"/>
    <property type="molecule type" value="Genomic_DNA"/>
</dbReference>
<keyword evidence="7" id="KW-1185">Reference proteome</keyword>
<dbReference type="AlphaFoldDB" id="A0A9P1KL09"/>
<proteinExistence type="inferred from homology"/>
<dbReference type="Gene3D" id="3.30.70.1560">
    <property type="entry name" value="Alpha-L RNA-binding motif"/>
    <property type="match status" value="1"/>
</dbReference>
<dbReference type="Gene3D" id="3.10.290.10">
    <property type="entry name" value="RNA-binding S4 domain"/>
    <property type="match status" value="1"/>
</dbReference>
<dbReference type="EC" id="5.4.99.-" evidence="4"/>
<dbReference type="InterPro" id="IPR000748">
    <property type="entry name" value="PsdUridine_synth_RsuA/RluB/E/F"/>
</dbReference>
<dbReference type="GO" id="GO:0003723">
    <property type="term" value="F:RNA binding"/>
    <property type="evidence" value="ECO:0007669"/>
    <property type="project" value="UniProtKB-KW"/>
</dbReference>
<keyword evidence="2 4" id="KW-0413">Isomerase</keyword>
<dbReference type="SUPFAM" id="SSF55174">
    <property type="entry name" value="Alpha-L RNA-binding motif"/>
    <property type="match status" value="1"/>
</dbReference>
<reference evidence="6 7" key="1">
    <citation type="submission" date="2014-02" db="EMBL/GenBank/DDBJ databases">
        <authorList>
            <person name="Genoscope - CEA"/>
        </authorList>
    </citation>
    <scope>NUCLEOTIDE SEQUENCE [LARGE SCALE GENOMIC DNA]</scope>
    <source>
        <strain evidence="6 7">PCC 8005</strain>
    </source>
</reference>
<protein>
    <recommendedName>
        <fullName evidence="4">Pseudouridine synthase</fullName>
        <ecNumber evidence="4">5.4.99.-</ecNumber>
    </recommendedName>
</protein>
<dbReference type="Pfam" id="PF01479">
    <property type="entry name" value="S4"/>
    <property type="match status" value="1"/>
</dbReference>
<dbReference type="Gene3D" id="3.30.70.580">
    <property type="entry name" value="Pseudouridine synthase I, catalytic domain, N-terminal subdomain"/>
    <property type="match status" value="1"/>
</dbReference>
<dbReference type="CDD" id="cd00165">
    <property type="entry name" value="S4"/>
    <property type="match status" value="1"/>
</dbReference>
<dbReference type="GO" id="GO:0000455">
    <property type="term" value="P:enzyme-directed rRNA pseudouridine synthesis"/>
    <property type="evidence" value="ECO:0007669"/>
    <property type="project" value="UniProtKB-ARBA"/>
</dbReference>
<evidence type="ECO:0000256" key="4">
    <source>
        <dbReference type="RuleBase" id="RU003887"/>
    </source>
</evidence>
<dbReference type="GO" id="GO:0016829">
    <property type="term" value="F:lyase activity"/>
    <property type="evidence" value="ECO:0007669"/>
    <property type="project" value="UniProtKB-KW"/>
</dbReference>
<gene>
    <name evidence="6" type="ORF">ARTHRO_60887</name>
</gene>
<dbReference type="InterPro" id="IPR050343">
    <property type="entry name" value="RsuA_PseudoU_synthase"/>
</dbReference>
<keyword evidence="6" id="KW-0456">Lyase</keyword>
<dbReference type="SUPFAM" id="SSF55120">
    <property type="entry name" value="Pseudouridine synthase"/>
    <property type="match status" value="1"/>
</dbReference>
<dbReference type="PROSITE" id="PS01149">
    <property type="entry name" value="PSI_RSU"/>
    <property type="match status" value="1"/>
</dbReference>
<dbReference type="PANTHER" id="PTHR47683">
    <property type="entry name" value="PSEUDOURIDINE SYNTHASE FAMILY PROTEIN-RELATED"/>
    <property type="match status" value="1"/>
</dbReference>
<dbReference type="InterPro" id="IPR020094">
    <property type="entry name" value="TruA/RsuA/RluB/E/F_N"/>
</dbReference>
<accession>A0A9P1KL09</accession>
<evidence type="ECO:0000259" key="5">
    <source>
        <dbReference type="SMART" id="SM00363"/>
    </source>
</evidence>
<evidence type="ECO:0000256" key="2">
    <source>
        <dbReference type="ARBA" id="ARBA00023235"/>
    </source>
</evidence>
<dbReference type="InterPro" id="IPR018496">
    <property type="entry name" value="PsdUridine_synth_RsuA/RluB_CS"/>
</dbReference>
<dbReference type="NCBIfam" id="TIGR00093">
    <property type="entry name" value="pseudouridine synthase"/>
    <property type="match status" value="1"/>
</dbReference>
<evidence type="ECO:0000256" key="3">
    <source>
        <dbReference type="PROSITE-ProRule" id="PRU00182"/>
    </source>
</evidence>
<dbReference type="InterPro" id="IPR036986">
    <property type="entry name" value="S4_RNA-bd_sf"/>
</dbReference>
<comment type="similarity">
    <text evidence="1 4">Belongs to the pseudouridine synthase RsuA family.</text>
</comment>
<sequence>MNERLQKIISHWGVASRRHAEEMILSGRVKVNGDRAYLGQKADPKCDRIEIDGRALHPSSQPQPLYLLLNKPLGVVCTCAEPQGRKAVLDLLPRQMRVGQGLHPVGRLDSDSTGALLITNDGELTFLLTHPRYHVAKTYQVLVQGCPPESVLEQWRQGILLSGKNTLPAKVRLIGKPGRSQTLLEVVLREGRNRQIRRVAEALGYPVVQLHRTAIGPIYLNSTGKPELASGEYRSLKNSEVHLLKNRVCVWKSGSCS</sequence>